<gene>
    <name evidence="13" type="ORF">CVLEPA_LOCUS5547</name>
</gene>
<dbReference type="Pfam" id="PF23797">
    <property type="entry name" value="Beta-prop_ELP1_2nd"/>
    <property type="match status" value="1"/>
</dbReference>
<dbReference type="Gene3D" id="2.130.10.10">
    <property type="entry name" value="YVTN repeat-like/Quinoprotein amine dehydrogenase"/>
    <property type="match status" value="1"/>
</dbReference>
<evidence type="ECO:0000259" key="10">
    <source>
        <dbReference type="Pfam" id="PF23878"/>
    </source>
</evidence>
<dbReference type="InterPro" id="IPR006849">
    <property type="entry name" value="Elp1"/>
</dbReference>
<protein>
    <recommendedName>
        <fullName evidence="5 6">Elongator complex protein 1</fullName>
    </recommendedName>
</protein>
<evidence type="ECO:0000256" key="1">
    <source>
        <dbReference type="ARBA" id="ARBA00005043"/>
    </source>
</evidence>
<organism evidence="13 14">
    <name type="scientific">Clavelina lepadiformis</name>
    <name type="common">Light-bulb sea squirt</name>
    <name type="synonym">Ascidia lepadiformis</name>
    <dbReference type="NCBI Taxonomy" id="159417"/>
    <lineage>
        <taxon>Eukaryota</taxon>
        <taxon>Metazoa</taxon>
        <taxon>Chordata</taxon>
        <taxon>Tunicata</taxon>
        <taxon>Ascidiacea</taxon>
        <taxon>Aplousobranchia</taxon>
        <taxon>Clavelinidae</taxon>
        <taxon>Clavelina</taxon>
    </lineage>
</organism>
<evidence type="ECO:0000256" key="7">
    <source>
        <dbReference type="SAM" id="MobiDB-lite"/>
    </source>
</evidence>
<evidence type="ECO:0000259" key="11">
    <source>
        <dbReference type="Pfam" id="PF23925"/>
    </source>
</evidence>
<dbReference type="InterPro" id="IPR056166">
    <property type="entry name" value="TPR_ELP1"/>
</dbReference>
<evidence type="ECO:0000313" key="14">
    <source>
        <dbReference type="Proteomes" id="UP001642483"/>
    </source>
</evidence>
<dbReference type="InterPro" id="IPR056164">
    <property type="entry name" value="Beta-prop_ELP1_1st"/>
</dbReference>
<dbReference type="EMBL" id="CAWYQH010000024">
    <property type="protein sequence ID" value="CAK8676042.1"/>
    <property type="molecule type" value="Genomic_DNA"/>
</dbReference>
<comment type="similarity">
    <text evidence="2 6">Belongs to the ELP1/IKA1 family.</text>
</comment>
<feature type="domain" description="ELP1 three-helical bundle" evidence="12">
    <location>
        <begin position="1098"/>
        <end position="1262"/>
    </location>
</feature>
<dbReference type="InterPro" id="IPR015943">
    <property type="entry name" value="WD40/YVTN_repeat-like_dom_sf"/>
</dbReference>
<sequence length="1324" mass="150546">MKNLKLLFCEETELPTDVIWFTIDNETSKFFVAYSKQIIGYNSKDYKKCLHVNLSEAISYDKPIEIVGLQYMYGEEQLCIALRHGDVVLCNVVSGECECVGSVDCELLSMSWSPFQDIVIFVTNRGSVVVMTHDFDPITELELSAEGFGEGKFVNVGWGSKETQFQGSAGKYVSGKERKHEATDAIHDDNQVKIAWRGDGQYFAIGNVEQGKRRFRVWNQECDLQYTSEDMAGLESPFTWKPSGSLIASTQRKAHRHDVVFFELNGLQHGEFTLPFDTQQVNVKKLEWNSDSSVLMMIGTDVKSKQDYLQLWTVSNYHWALKQNLIYDEKIAYTSWDPEETLLLHVITKPGKYYRYKWATCIYDSSISHSIADDVKSTESSYIGVIDGTKVKLTPFYVMVVPPPMCAFQVHLNEFVNEVSFLQSPTTTNEMCALTTGGNLFCFSSIPEKSDCDDKVQVMAAGGNGFSSQIKPYNFSLQYTIDKTSDRFDWRTIHNLLWTSTDQIVATAAITGSNRDCIVTFLLKKGTEEMSIEKVFEVDGHIVGTCVGVNSGNTPEVIVQLNNGNVLKYNISQCETTPLLDSNDTPILLNDIYHKMVYCSFTCGSSTTFGLLALSTQRRLLLNNKIISNECTSFAIHDEYIIFTTSTHKLICFSRNQDVASIENHFDRSSYTQSGCHITEIVRSVDRGASLVTVTPSEHKVILQHPRGNLEVIYPRALVISVVKKYLNSAKYLCAFQLMRKHRINMNLFYDHNPEKFYSDIPHFIEDLNSADYLNLFLSDLHNDDVTVTMYNQHYPAKHKLPTPLFSAKVHKVDKICDAVLAYLKNADKKFFLSVLTAHVRKDKRETQKALELVKVAQDDHSMEDNQIHDALKYLHVLVDGRVLYQEALATYDLDLALTVVQMSHNDPKEYVPFLNKLKGMEEDFRKYTIDMYLKKYHRALINISKSSDHFSDCLGLIKTQNLYGEALKLFGQHTSQHREISLSYAEYLIAKHLYEEAGIILARSENHKKAIKCFTVSCNWQLAFASAIALQYPEKEYKELARTLANNLIDKRRFFDAAMILEQEVKDIEAAITILCKGHLWSSACRLIQIQKSELLLNSHLIPALLETASEVSSTLTASKEQFERHCMRIFKVREIKEERRQRNLLAGEGEGDLDSDIASDFGSTVTGSSLSSVNSRTSQRTAKSRRKQERKRFSLREGSRFEEQGLLQALGEIIKAFASMDDDVHSLIIHLSLFHMDQDAHSLQHLYKVTHDLYSQLITKIWIPPNQDVNEHGPHSTVNSIIANRIGNFNENLTHAELEIAIPPKLNSKPKCSMDLYFASTN</sequence>
<proteinExistence type="inferred from homology"/>
<dbReference type="PANTHER" id="PTHR12747:SF0">
    <property type="entry name" value="ELONGATOR COMPLEX PROTEIN 1"/>
    <property type="match status" value="1"/>
</dbReference>
<evidence type="ECO:0000256" key="6">
    <source>
        <dbReference type="PIRNR" id="PIRNR017233"/>
    </source>
</evidence>
<evidence type="ECO:0000256" key="5">
    <source>
        <dbReference type="ARBA" id="ARBA00029535"/>
    </source>
</evidence>
<dbReference type="Pfam" id="PF23936">
    <property type="entry name" value="HB_ELP1"/>
    <property type="match status" value="1"/>
</dbReference>
<dbReference type="InterPro" id="IPR056165">
    <property type="entry name" value="Beta-prop_ELP1_2nd"/>
</dbReference>
<dbReference type="Pfam" id="PF23878">
    <property type="entry name" value="TPR_ELP1"/>
    <property type="match status" value="1"/>
</dbReference>
<dbReference type="Pfam" id="PF23925">
    <property type="entry name" value="A-sol_ELP1"/>
    <property type="match status" value="1"/>
</dbReference>
<feature type="domain" description="ELP1 N-terminal second beta-propeller" evidence="9">
    <location>
        <begin position="385"/>
        <end position="692"/>
    </location>
</feature>
<reference evidence="13 14" key="1">
    <citation type="submission" date="2024-02" db="EMBL/GenBank/DDBJ databases">
        <authorList>
            <person name="Daric V."/>
            <person name="Darras S."/>
        </authorList>
    </citation>
    <scope>NUCLEOTIDE SEQUENCE [LARGE SCALE GENOMIC DNA]</scope>
</reference>
<keyword evidence="14" id="KW-1185">Reference proteome</keyword>
<comment type="pathway">
    <text evidence="1">tRNA modification; 5-methoxycarbonylmethyl-2-thiouridine-tRNA biosynthesis.</text>
</comment>
<feature type="domain" description="ELP1 TPR" evidence="10">
    <location>
        <begin position="925"/>
        <end position="1087"/>
    </location>
</feature>
<comment type="function">
    <text evidence="6">Component of the elongator complex which is required for multiple tRNA modifications, including mcm5U (5-methoxycarbonylmethyl uridine), mcm5s2U (5-methoxycarbonylmethyl-2-thiouridine), and ncm5U (5-carbamoylmethyl uridine). The elongator complex catalyzes formation of carboxymethyluridine in the wobble base at position 34 in tRNAs.</text>
</comment>
<dbReference type="InterPro" id="IPR056167">
    <property type="entry name" value="A-sol_ELP1"/>
</dbReference>
<dbReference type="SUPFAM" id="SSF69322">
    <property type="entry name" value="Tricorn protease domain 2"/>
    <property type="match status" value="1"/>
</dbReference>
<dbReference type="InterPro" id="IPR056169">
    <property type="entry name" value="HB_ELP1"/>
</dbReference>
<dbReference type="Pfam" id="PF04762">
    <property type="entry name" value="Beta-prop_ELP1_1st"/>
    <property type="match status" value="1"/>
</dbReference>
<feature type="domain" description="ELP1 first N-terminal beta-propeller" evidence="8">
    <location>
        <begin position="1"/>
        <end position="339"/>
    </location>
</feature>
<keyword evidence="3 6" id="KW-0963">Cytoplasm</keyword>
<evidence type="ECO:0000313" key="13">
    <source>
        <dbReference type="EMBL" id="CAK8676042.1"/>
    </source>
</evidence>
<evidence type="ECO:0000259" key="12">
    <source>
        <dbReference type="Pfam" id="PF23936"/>
    </source>
</evidence>
<evidence type="ECO:0000259" key="9">
    <source>
        <dbReference type="Pfam" id="PF23797"/>
    </source>
</evidence>
<comment type="subcellular location">
    <subcellularLocation>
        <location evidence="6">Cytoplasm</location>
    </subcellularLocation>
    <subcellularLocation>
        <location evidence="6">Nucleus</location>
    </subcellularLocation>
</comment>
<evidence type="ECO:0000259" key="8">
    <source>
        <dbReference type="Pfam" id="PF04762"/>
    </source>
</evidence>
<dbReference type="PANTHER" id="PTHR12747">
    <property type="entry name" value="ELONGATOR COMPLEX PROTEIN 1"/>
    <property type="match status" value="1"/>
</dbReference>
<comment type="caution">
    <text evidence="13">The sequence shown here is derived from an EMBL/GenBank/DDBJ whole genome shotgun (WGS) entry which is preliminary data.</text>
</comment>
<evidence type="ECO:0000256" key="2">
    <source>
        <dbReference type="ARBA" id="ARBA00006086"/>
    </source>
</evidence>
<name>A0ABP0FCT6_CLALP</name>
<dbReference type="PIRSF" id="PIRSF017233">
    <property type="entry name" value="IKAP"/>
    <property type="match status" value="1"/>
</dbReference>
<evidence type="ECO:0000256" key="4">
    <source>
        <dbReference type="ARBA" id="ARBA00022694"/>
    </source>
</evidence>
<feature type="region of interest" description="Disordered" evidence="7">
    <location>
        <begin position="1166"/>
        <end position="1197"/>
    </location>
</feature>
<dbReference type="Proteomes" id="UP001642483">
    <property type="component" value="Unassembled WGS sequence"/>
</dbReference>
<keyword evidence="6" id="KW-0539">Nucleus</keyword>
<evidence type="ECO:0000256" key="3">
    <source>
        <dbReference type="ARBA" id="ARBA00022490"/>
    </source>
</evidence>
<accession>A0ABP0FCT6</accession>
<keyword evidence="4" id="KW-0819">tRNA processing</keyword>
<feature type="domain" description="ELP1 alpha-solenoid" evidence="11">
    <location>
        <begin position="716"/>
        <end position="918"/>
    </location>
</feature>
<feature type="compositionally biased region" description="Low complexity" evidence="7">
    <location>
        <begin position="1166"/>
        <end position="1180"/>
    </location>
</feature>